<dbReference type="EMBL" id="CAMXCT030000766">
    <property type="protein sequence ID" value="CAL4770310.1"/>
    <property type="molecule type" value="Genomic_DNA"/>
</dbReference>
<sequence length="1198" mass="133768">MLRAVKKVLGHLSDHETPSAEYLALKVEECENGEFPAASLDEVSSKADRNTSALQTSLDSTGQVRITKTKAKGRLPENTEEYRRLMKLEATTWLCMPSKFKSEHFLAGLKMEDFNRFVEYLLGEKVHGIKVPLDGLQQPLRPPFALVLQYEHRLRREAFKLVNKGEKTLAEALEAVTKDAELKESYFTTPLALTNHDPARGGSQRTFSYDNRKGKSKGFGKARGKFDKGKGKTSGKSKGKHGDHHLVTHSPDGREFFFAFNSQGCAGKCGRLHICRIKGCYGEHAAREHDLCKDVPKGGNKAEPRKADIKHYLQEFGLENNFDFHVREVDVERQGSVQLESFAGPTATTKLQLATGVPMAYRLAETCHTLHGQSSAKTVTWAHYQLHVGILHTPSASWANCLVENGRRRDQQLTLLLFANTLPGSSPVRWGGLQNSSLGLPAGNVAQGRPPPVPEQPQRPPTTTEAQHPEAGTDEQQTQEEDVSSKGLEETCNKGKPLMVEWGGRSKPLVDGFGLCSANRWRPEDRGAYLTREFVTEQIADLRQEAFHLALGRLKGSPLSEVALQGLRERWANLLPSPAGAKELAEGQPFYLFPVGLDEPLPRVPAVFPPKEKHRKLDDSEYMPFSDNYKSAELVAEEMENKFREEEKLGRMYPTTLGALKAKHPDREILVASIGAIQKPNGDIRPIHDATHHVQLNNRIIFRDQLQYPGPEDAAGVIREVTETKEAMFSISADIKSAHRLVKLRSRDHPLICCKASSSSDTIWVNTVGTFGVSSASYWWTRLMGTIGRLVGNAMGTDCNYQLIYVDDLHVVVFGERKFLTLWMMLAAYEALGTPFQYAKFAGGIEVTFVCFQLDYGRCKMGVTAKRGLWLLNFIKELEEARYTVHMRGFGRHVSEWQGFDVPHDLGGLRIEEIQEVLAPFGVLVPADLALLRRRGQTCLKKRNSRFLDPSNVLPPKLQRPDGRRLLNGGVQIASALVREVVVDKWPLLYSELSAVCLAAEPAIPMAGLFGRLLVQSVRVWHFVSSFAALRSFRRLVHWLADQTLPLECPDPSTLRAFLDLQRERGPTVPAAVLRQFMWFETQLRVPFHARPLLADFLTQKAAPLPTQAEILTPAAWNHLLSLCSTSSSGWNGLQVAAAMVIRYVISGLRFKHTQRAAFAPDLSSGRTLVWKVSQQRKGWSTICCLFANAHQPQVAFA</sequence>
<name>A0A9P1FNW5_9DINO</name>
<feature type="region of interest" description="Disordered" evidence="1">
    <location>
        <begin position="433"/>
        <end position="492"/>
    </location>
</feature>
<reference evidence="2" key="1">
    <citation type="submission" date="2022-10" db="EMBL/GenBank/DDBJ databases">
        <authorList>
            <person name="Chen Y."/>
            <person name="Dougan E. K."/>
            <person name="Chan C."/>
            <person name="Rhodes N."/>
            <person name="Thang M."/>
        </authorList>
    </citation>
    <scope>NUCLEOTIDE SEQUENCE</scope>
</reference>
<reference evidence="3" key="2">
    <citation type="submission" date="2024-04" db="EMBL/GenBank/DDBJ databases">
        <authorList>
            <person name="Chen Y."/>
            <person name="Shah S."/>
            <person name="Dougan E. K."/>
            <person name="Thang M."/>
            <person name="Chan C."/>
        </authorList>
    </citation>
    <scope>NUCLEOTIDE SEQUENCE [LARGE SCALE GENOMIC DNA]</scope>
</reference>
<comment type="caution">
    <text evidence="2">The sequence shown here is derived from an EMBL/GenBank/DDBJ whole genome shotgun (WGS) entry which is preliminary data.</text>
</comment>
<gene>
    <name evidence="2" type="ORF">C1SCF055_LOCUS10650</name>
</gene>
<evidence type="ECO:0000256" key="1">
    <source>
        <dbReference type="SAM" id="MobiDB-lite"/>
    </source>
</evidence>
<feature type="compositionally biased region" description="Basic residues" evidence="1">
    <location>
        <begin position="231"/>
        <end position="243"/>
    </location>
</feature>
<dbReference type="EMBL" id="CAMXCT020000766">
    <property type="protein sequence ID" value="CAL1136373.1"/>
    <property type="molecule type" value="Genomic_DNA"/>
</dbReference>
<feature type="compositionally biased region" description="Pro residues" evidence="1">
    <location>
        <begin position="449"/>
        <end position="460"/>
    </location>
</feature>
<dbReference type="AlphaFoldDB" id="A0A9P1FNW5"/>
<feature type="compositionally biased region" description="Basic residues" evidence="1">
    <location>
        <begin position="214"/>
        <end position="223"/>
    </location>
</feature>
<evidence type="ECO:0000313" key="4">
    <source>
        <dbReference type="Proteomes" id="UP001152797"/>
    </source>
</evidence>
<organism evidence="2">
    <name type="scientific">Cladocopium goreaui</name>
    <dbReference type="NCBI Taxonomy" id="2562237"/>
    <lineage>
        <taxon>Eukaryota</taxon>
        <taxon>Sar</taxon>
        <taxon>Alveolata</taxon>
        <taxon>Dinophyceae</taxon>
        <taxon>Suessiales</taxon>
        <taxon>Symbiodiniaceae</taxon>
        <taxon>Cladocopium</taxon>
    </lineage>
</organism>
<evidence type="ECO:0000313" key="2">
    <source>
        <dbReference type="EMBL" id="CAI3982998.1"/>
    </source>
</evidence>
<dbReference type="Proteomes" id="UP001152797">
    <property type="component" value="Unassembled WGS sequence"/>
</dbReference>
<feature type="compositionally biased region" description="Basic and acidic residues" evidence="1">
    <location>
        <begin position="483"/>
        <end position="492"/>
    </location>
</feature>
<accession>A0A9P1FNW5</accession>
<evidence type="ECO:0000313" key="3">
    <source>
        <dbReference type="EMBL" id="CAL1136373.1"/>
    </source>
</evidence>
<protein>
    <submittedName>
        <fullName evidence="2">Uncharacterized protein</fullName>
    </submittedName>
</protein>
<keyword evidence="4" id="KW-1185">Reference proteome</keyword>
<dbReference type="EMBL" id="CAMXCT010000766">
    <property type="protein sequence ID" value="CAI3982998.1"/>
    <property type="molecule type" value="Genomic_DNA"/>
</dbReference>
<proteinExistence type="predicted"/>
<feature type="region of interest" description="Disordered" evidence="1">
    <location>
        <begin position="193"/>
        <end position="244"/>
    </location>
</feature>